<evidence type="ECO:0000313" key="1">
    <source>
        <dbReference type="EMBL" id="KAI4334433.1"/>
    </source>
</evidence>
<accession>A0ACB9NDG6</accession>
<dbReference type="Proteomes" id="UP000828941">
    <property type="component" value="Chromosome 7"/>
</dbReference>
<sequence length="92" mass="10679">MFSDKYMINLGANYGVPLCLSVISHRLSLPKEMADHDLRRQAIRRQRSRDRDSERMGWQRNSEGVFVEIAYEDLAGILHDHDMSHSYLSLTA</sequence>
<proteinExistence type="predicted"/>
<evidence type="ECO:0000313" key="2">
    <source>
        <dbReference type="Proteomes" id="UP000828941"/>
    </source>
</evidence>
<dbReference type="EMBL" id="CM039432">
    <property type="protein sequence ID" value="KAI4334433.1"/>
    <property type="molecule type" value="Genomic_DNA"/>
</dbReference>
<name>A0ACB9NDG6_BAUVA</name>
<keyword evidence="2" id="KW-1185">Reference proteome</keyword>
<gene>
    <name evidence="1" type="ORF">L6164_019128</name>
</gene>
<reference evidence="1 2" key="1">
    <citation type="journal article" date="2022" name="DNA Res.">
        <title>Chromosomal-level genome assembly of the orchid tree Bauhinia variegata (Leguminosae; Cercidoideae) supports the allotetraploid origin hypothesis of Bauhinia.</title>
        <authorList>
            <person name="Zhong Y."/>
            <person name="Chen Y."/>
            <person name="Zheng D."/>
            <person name="Pang J."/>
            <person name="Liu Y."/>
            <person name="Luo S."/>
            <person name="Meng S."/>
            <person name="Qian L."/>
            <person name="Wei D."/>
            <person name="Dai S."/>
            <person name="Zhou R."/>
        </authorList>
    </citation>
    <scope>NUCLEOTIDE SEQUENCE [LARGE SCALE GENOMIC DNA]</scope>
    <source>
        <strain evidence="1">BV-YZ2020</strain>
    </source>
</reference>
<protein>
    <submittedName>
        <fullName evidence="1">Uncharacterized protein</fullName>
    </submittedName>
</protein>
<organism evidence="1 2">
    <name type="scientific">Bauhinia variegata</name>
    <name type="common">Purple orchid tree</name>
    <name type="synonym">Phanera variegata</name>
    <dbReference type="NCBI Taxonomy" id="167791"/>
    <lineage>
        <taxon>Eukaryota</taxon>
        <taxon>Viridiplantae</taxon>
        <taxon>Streptophyta</taxon>
        <taxon>Embryophyta</taxon>
        <taxon>Tracheophyta</taxon>
        <taxon>Spermatophyta</taxon>
        <taxon>Magnoliopsida</taxon>
        <taxon>eudicotyledons</taxon>
        <taxon>Gunneridae</taxon>
        <taxon>Pentapetalae</taxon>
        <taxon>rosids</taxon>
        <taxon>fabids</taxon>
        <taxon>Fabales</taxon>
        <taxon>Fabaceae</taxon>
        <taxon>Cercidoideae</taxon>
        <taxon>Cercideae</taxon>
        <taxon>Bauhiniinae</taxon>
        <taxon>Bauhinia</taxon>
    </lineage>
</organism>
<comment type="caution">
    <text evidence="1">The sequence shown here is derived from an EMBL/GenBank/DDBJ whole genome shotgun (WGS) entry which is preliminary data.</text>
</comment>